<dbReference type="CDD" id="cd18095">
    <property type="entry name" value="SpoU-like_rRNA-MTase"/>
    <property type="match status" value="1"/>
</dbReference>
<dbReference type="RefSeq" id="WP_182168919.1">
    <property type="nucleotide sequence ID" value="NZ_JACFXU010000013.1"/>
</dbReference>
<evidence type="ECO:0000313" key="4">
    <source>
        <dbReference type="EMBL" id="MBA6412096.1"/>
    </source>
</evidence>
<dbReference type="Gene3D" id="3.30.1330.30">
    <property type="match status" value="1"/>
</dbReference>
<dbReference type="InterPro" id="IPR029026">
    <property type="entry name" value="tRNA_m1G_MTases_N"/>
</dbReference>
<evidence type="ECO:0000313" key="5">
    <source>
        <dbReference type="Proteomes" id="UP000539350"/>
    </source>
</evidence>
<dbReference type="AlphaFoldDB" id="A0A7W2TUB4"/>
<dbReference type="Pfam" id="PF08032">
    <property type="entry name" value="SpoU_sub_bind"/>
    <property type="match status" value="1"/>
</dbReference>
<dbReference type="EMBL" id="JACFXU010000013">
    <property type="protein sequence ID" value="MBA6412096.1"/>
    <property type="molecule type" value="Genomic_DNA"/>
</dbReference>
<dbReference type="Proteomes" id="UP000539350">
    <property type="component" value="Unassembled WGS sequence"/>
</dbReference>
<dbReference type="InterPro" id="IPR004441">
    <property type="entry name" value="rRNA_MeTrfase_TrmH"/>
</dbReference>
<accession>A0A7W2TUB4</accession>
<dbReference type="GO" id="GO:0006396">
    <property type="term" value="P:RNA processing"/>
    <property type="evidence" value="ECO:0007669"/>
    <property type="project" value="InterPro"/>
</dbReference>
<dbReference type="PANTHER" id="PTHR46429:SF1">
    <property type="entry name" value="23S RRNA (GUANOSINE-2'-O-)-METHYLTRANSFERASE RLMB"/>
    <property type="match status" value="1"/>
</dbReference>
<proteinExistence type="predicted"/>
<dbReference type="InterPro" id="IPR029064">
    <property type="entry name" value="Ribosomal_eL30-like_sf"/>
</dbReference>
<gene>
    <name evidence="4" type="ORF">H2508_03120</name>
</gene>
<dbReference type="SUPFAM" id="SSF55315">
    <property type="entry name" value="L30e-like"/>
    <property type="match status" value="1"/>
</dbReference>
<protein>
    <submittedName>
        <fullName evidence="4">RNA methyltransferase</fullName>
    </submittedName>
</protein>
<dbReference type="SUPFAM" id="SSF75217">
    <property type="entry name" value="alpha/beta knot"/>
    <property type="match status" value="1"/>
</dbReference>
<dbReference type="GO" id="GO:0008173">
    <property type="term" value="F:RNA methyltransferase activity"/>
    <property type="evidence" value="ECO:0007669"/>
    <property type="project" value="InterPro"/>
</dbReference>
<evidence type="ECO:0000256" key="2">
    <source>
        <dbReference type="ARBA" id="ARBA00022679"/>
    </source>
</evidence>
<organism evidence="4 5">
    <name type="scientific">Sediminihaliea albiluteola</name>
    <dbReference type="NCBI Taxonomy" id="2758564"/>
    <lineage>
        <taxon>Bacteria</taxon>
        <taxon>Pseudomonadati</taxon>
        <taxon>Pseudomonadota</taxon>
        <taxon>Gammaproteobacteria</taxon>
        <taxon>Cellvibrionales</taxon>
        <taxon>Halieaceae</taxon>
        <taxon>Sediminihaliea</taxon>
    </lineage>
</organism>
<dbReference type="Pfam" id="PF00588">
    <property type="entry name" value="SpoU_methylase"/>
    <property type="match status" value="1"/>
</dbReference>
<dbReference type="GO" id="GO:0032259">
    <property type="term" value="P:methylation"/>
    <property type="evidence" value="ECO:0007669"/>
    <property type="project" value="UniProtKB-KW"/>
</dbReference>
<dbReference type="PANTHER" id="PTHR46429">
    <property type="entry name" value="23S RRNA (GUANOSINE-2'-O-)-METHYLTRANSFERASE RLMB"/>
    <property type="match status" value="1"/>
</dbReference>
<evidence type="ECO:0000259" key="3">
    <source>
        <dbReference type="SMART" id="SM00967"/>
    </source>
</evidence>
<dbReference type="GO" id="GO:0005829">
    <property type="term" value="C:cytosol"/>
    <property type="evidence" value="ECO:0007669"/>
    <property type="project" value="TreeGrafter"/>
</dbReference>
<evidence type="ECO:0000256" key="1">
    <source>
        <dbReference type="ARBA" id="ARBA00022603"/>
    </source>
</evidence>
<name>A0A7W2TUB4_9GAMM</name>
<sequence>MKDSEQYLERKAFFERVLTVYGRKPVLEVLQDPALTCHQLHLADNNREDGIITQLRELAQQRELPIKNHSRAALARISRNGRQDQGVALDVLCPAFQSIDTALDSLPTGARLLALDSITNPQNLGMIIRSAAAGAIDGIIYAKRGNAALGPLVIKASAGTVYKAPLLLCDKLPDALKLCRDAGMAICALDAKAEHSLFSHQHSAGSVFVLGNESEGVSKQVQQIATHTLSIPMRNGVESLNVAVTASLIAFASELNAGA</sequence>
<dbReference type="Gene3D" id="3.40.1280.10">
    <property type="match status" value="1"/>
</dbReference>
<reference evidence="4 5" key="1">
    <citation type="submission" date="2020-07" db="EMBL/GenBank/DDBJ databases">
        <title>Halieaceae bacterium, F7430, whole genome shotgun sequencing project.</title>
        <authorList>
            <person name="Jiang S."/>
            <person name="Liu Z.W."/>
            <person name="Du Z.J."/>
        </authorList>
    </citation>
    <scope>NUCLEOTIDE SEQUENCE [LARGE SCALE GENOMIC DNA]</scope>
    <source>
        <strain evidence="4 5">F7430</strain>
    </source>
</reference>
<dbReference type="SMART" id="SM00967">
    <property type="entry name" value="SpoU_sub_bind"/>
    <property type="match status" value="1"/>
</dbReference>
<dbReference type="InterPro" id="IPR001537">
    <property type="entry name" value="SpoU_MeTrfase"/>
</dbReference>
<dbReference type="InterPro" id="IPR029028">
    <property type="entry name" value="Alpha/beta_knot_MTases"/>
</dbReference>
<comment type="caution">
    <text evidence="4">The sequence shown here is derived from an EMBL/GenBank/DDBJ whole genome shotgun (WGS) entry which is preliminary data.</text>
</comment>
<dbReference type="InterPro" id="IPR013123">
    <property type="entry name" value="SpoU_subst-bd"/>
</dbReference>
<keyword evidence="5" id="KW-1185">Reference proteome</keyword>
<dbReference type="GO" id="GO:0003723">
    <property type="term" value="F:RNA binding"/>
    <property type="evidence" value="ECO:0007669"/>
    <property type="project" value="InterPro"/>
</dbReference>
<feature type="domain" description="RNA 2-O ribose methyltransferase substrate binding" evidence="3">
    <location>
        <begin position="19"/>
        <end position="97"/>
    </location>
</feature>
<keyword evidence="1 4" id="KW-0489">Methyltransferase</keyword>
<keyword evidence="2 4" id="KW-0808">Transferase</keyword>